<dbReference type="InterPro" id="IPR058257">
    <property type="entry name" value="CorA-like_dom"/>
</dbReference>
<keyword evidence="1" id="KW-0812">Transmembrane</keyword>
<evidence type="ECO:0000313" key="3">
    <source>
        <dbReference type="EMBL" id="KAK4221865.1"/>
    </source>
</evidence>
<feature type="transmembrane region" description="Helical" evidence="1">
    <location>
        <begin position="450"/>
        <end position="469"/>
    </location>
</feature>
<evidence type="ECO:0000313" key="4">
    <source>
        <dbReference type="Proteomes" id="UP001301958"/>
    </source>
</evidence>
<dbReference type="EMBL" id="MU865509">
    <property type="protein sequence ID" value="KAK4221865.1"/>
    <property type="molecule type" value="Genomic_DNA"/>
</dbReference>
<keyword evidence="1" id="KW-0472">Membrane</keyword>
<protein>
    <recommendedName>
        <fullName evidence="2">CorA-like transporter domain-containing protein</fullName>
    </recommendedName>
</protein>
<keyword evidence="4" id="KW-1185">Reference proteome</keyword>
<dbReference type="AlphaFoldDB" id="A0AAN6YNQ2"/>
<gene>
    <name evidence="3" type="ORF">QBC38DRAFT_461016</name>
</gene>
<comment type="caution">
    <text evidence="3">The sequence shown here is derived from an EMBL/GenBank/DDBJ whole genome shotgun (WGS) entry which is preliminary data.</text>
</comment>
<dbReference type="Proteomes" id="UP001301958">
    <property type="component" value="Unassembled WGS sequence"/>
</dbReference>
<feature type="domain" description="CorA-like transporter" evidence="2">
    <location>
        <begin position="16"/>
        <end position="267"/>
    </location>
</feature>
<evidence type="ECO:0000256" key="1">
    <source>
        <dbReference type="SAM" id="Phobius"/>
    </source>
</evidence>
<reference evidence="3" key="1">
    <citation type="journal article" date="2023" name="Mol. Phylogenet. Evol.">
        <title>Genome-scale phylogeny and comparative genomics of the fungal order Sordariales.</title>
        <authorList>
            <person name="Hensen N."/>
            <person name="Bonometti L."/>
            <person name="Westerberg I."/>
            <person name="Brannstrom I.O."/>
            <person name="Guillou S."/>
            <person name="Cros-Aarteil S."/>
            <person name="Calhoun S."/>
            <person name="Haridas S."/>
            <person name="Kuo A."/>
            <person name="Mondo S."/>
            <person name="Pangilinan J."/>
            <person name="Riley R."/>
            <person name="LaButti K."/>
            <person name="Andreopoulos B."/>
            <person name="Lipzen A."/>
            <person name="Chen C."/>
            <person name="Yan M."/>
            <person name="Daum C."/>
            <person name="Ng V."/>
            <person name="Clum A."/>
            <person name="Steindorff A."/>
            <person name="Ohm R.A."/>
            <person name="Martin F."/>
            <person name="Silar P."/>
            <person name="Natvig D.O."/>
            <person name="Lalanne C."/>
            <person name="Gautier V."/>
            <person name="Ament-Velasquez S.L."/>
            <person name="Kruys A."/>
            <person name="Hutchinson M.I."/>
            <person name="Powell A.J."/>
            <person name="Barry K."/>
            <person name="Miller A.N."/>
            <person name="Grigoriev I.V."/>
            <person name="Debuchy R."/>
            <person name="Gladieux P."/>
            <person name="Hiltunen Thoren M."/>
            <person name="Johannesson H."/>
        </authorList>
    </citation>
    <scope>NUCLEOTIDE SEQUENCE</scope>
    <source>
        <strain evidence="3">CBS 990.96</strain>
    </source>
</reference>
<accession>A0AAN6YNQ2</accession>
<evidence type="ECO:0000259" key="2">
    <source>
        <dbReference type="Pfam" id="PF26616"/>
    </source>
</evidence>
<proteinExistence type="predicted"/>
<dbReference type="Pfam" id="PF26616">
    <property type="entry name" value="CorA-like"/>
    <property type="match status" value="1"/>
</dbReference>
<keyword evidence="1" id="KW-1133">Transmembrane helix</keyword>
<feature type="transmembrane region" description="Helical" evidence="1">
    <location>
        <begin position="410"/>
        <end position="430"/>
    </location>
</feature>
<name>A0AAN6YNQ2_9PEZI</name>
<reference evidence="3" key="2">
    <citation type="submission" date="2023-05" db="EMBL/GenBank/DDBJ databases">
        <authorList>
            <consortium name="Lawrence Berkeley National Laboratory"/>
            <person name="Steindorff A."/>
            <person name="Hensen N."/>
            <person name="Bonometti L."/>
            <person name="Westerberg I."/>
            <person name="Brannstrom I.O."/>
            <person name="Guillou S."/>
            <person name="Cros-Aarteil S."/>
            <person name="Calhoun S."/>
            <person name="Haridas S."/>
            <person name="Kuo A."/>
            <person name="Mondo S."/>
            <person name="Pangilinan J."/>
            <person name="Riley R."/>
            <person name="Labutti K."/>
            <person name="Andreopoulos B."/>
            <person name="Lipzen A."/>
            <person name="Chen C."/>
            <person name="Yanf M."/>
            <person name="Daum C."/>
            <person name="Ng V."/>
            <person name="Clum A."/>
            <person name="Ohm R."/>
            <person name="Martin F."/>
            <person name="Silar P."/>
            <person name="Natvig D."/>
            <person name="Lalanne C."/>
            <person name="Gautier V."/>
            <person name="Ament-Velasquez S.L."/>
            <person name="Kruys A."/>
            <person name="Hutchinson M.I."/>
            <person name="Powell A.J."/>
            <person name="Barry K."/>
            <person name="Miller A.N."/>
            <person name="Grigoriev I.V."/>
            <person name="Debuchy R."/>
            <person name="Gladieux P."/>
            <person name="Thoren M.H."/>
            <person name="Johannesson H."/>
        </authorList>
    </citation>
    <scope>NUCLEOTIDE SEQUENCE</scope>
    <source>
        <strain evidence="3">CBS 990.96</strain>
    </source>
</reference>
<sequence>MSSRQWPNTTQKRFRCAEVSAELALTGPSIFLKPGSQIDIDVVDVGEFGTEPLYIDSEEDLKDHLTHVRSTSVVSQEATNEEGLMEPTTSTVARYYLLDPSYGRAEVPITQVGALDILSTLNVFPEFYRYLSAFGRKTFSQDEGFAGFDRAYVFGPDGCLSRVELCYLLKYVEKRKDSRPGTDPWSPRHALIYQQTDLQNYNSNHILVRIPETAKSRLEEHLLDKGAAEACRFARDWTGLHSLCFGSISGGLRECINYLDQEVTSVFRRLLLSGIEVGKHNEFDDPHSSANDMKTLQHLEDQANRVMNVIELNIETIDCMITHSKKVKKRGHSSDHGMIDDFLEEMEAIRQDHRFSLLNISAVMKRSKAISEQLRDTVAVRNSEMANTHTKAIYKLTEASGQEARVVKTLTVLALFFVPASLVADFLQLGYVKLRDDRGPGWVANPELQIYAALVFPLIAFIILVYGVVEWRSSKLHPSSSSNISVGKV</sequence>
<organism evidence="3 4">
    <name type="scientific">Podospora fimiseda</name>
    <dbReference type="NCBI Taxonomy" id="252190"/>
    <lineage>
        <taxon>Eukaryota</taxon>
        <taxon>Fungi</taxon>
        <taxon>Dikarya</taxon>
        <taxon>Ascomycota</taxon>
        <taxon>Pezizomycotina</taxon>
        <taxon>Sordariomycetes</taxon>
        <taxon>Sordariomycetidae</taxon>
        <taxon>Sordariales</taxon>
        <taxon>Podosporaceae</taxon>
        <taxon>Podospora</taxon>
    </lineage>
</organism>